<feature type="compositionally biased region" description="Low complexity" evidence="10">
    <location>
        <begin position="533"/>
        <end position="543"/>
    </location>
</feature>
<feature type="transmembrane region" description="Helical" evidence="11">
    <location>
        <begin position="195"/>
        <end position="216"/>
    </location>
</feature>
<evidence type="ECO:0000256" key="7">
    <source>
        <dbReference type="ARBA" id="ARBA00022989"/>
    </source>
</evidence>
<dbReference type="HOGENOM" id="CLU_021545_2_0_1"/>
<evidence type="ECO:0000256" key="1">
    <source>
        <dbReference type="ARBA" id="ARBA00002978"/>
    </source>
</evidence>
<accession>A0A060SRI4</accession>
<reference evidence="13" key="1">
    <citation type="submission" date="2014-01" db="EMBL/GenBank/DDBJ databases">
        <title>The genome of the white-rot fungus Pycnoporus cinnabarinus: a basidiomycete model with a versatile arsenal for lignocellulosic biomass breakdown.</title>
        <authorList>
            <person name="Levasseur A."/>
            <person name="Lomascolo A."/>
            <person name="Ruiz-Duenas F.J."/>
            <person name="Uzan E."/>
            <person name="Piumi F."/>
            <person name="Kues U."/>
            <person name="Ram A.F.J."/>
            <person name="Murat C."/>
            <person name="Haon M."/>
            <person name="Benoit I."/>
            <person name="Arfi Y."/>
            <person name="Chevret D."/>
            <person name="Drula E."/>
            <person name="Kwon M.J."/>
            <person name="Gouret P."/>
            <person name="Lesage-Meessen L."/>
            <person name="Lombard V."/>
            <person name="Mariette J."/>
            <person name="Noirot C."/>
            <person name="Park J."/>
            <person name="Patyshakuliyeva A."/>
            <person name="Wieneger R.A.B."/>
            <person name="Wosten H.A.B."/>
            <person name="Martin F."/>
            <person name="Coutinho P.M."/>
            <person name="de Vries R."/>
            <person name="Martinez A.T."/>
            <person name="Klopp C."/>
            <person name="Pontarotti P."/>
            <person name="Henrissat B."/>
            <person name="Record E."/>
        </authorList>
    </citation>
    <scope>NUCLEOTIDE SEQUENCE [LARGE SCALE GENOMIC DNA]</scope>
    <source>
        <strain evidence="13">BRFM137</strain>
    </source>
</reference>
<evidence type="ECO:0000259" key="12">
    <source>
        <dbReference type="Pfam" id="PF09335"/>
    </source>
</evidence>
<evidence type="ECO:0000256" key="2">
    <source>
        <dbReference type="ARBA" id="ARBA00004653"/>
    </source>
</evidence>
<sequence length="678" mass="72783">MSSAYPPYAPRSPSSNIPYAGVSTAPTYPYPPHGPNARYNTSAASLDSDSSSGHGDDDNDLNRKRGHLLPSKEANGWDRGRSPAAPTVVDIRAVNRTPSPTPSEAKELSKTSVIDWDAMKKRSYWLRKEWTWYYVAFIVCLIAVILFTVYHKQIVAWLRPAADWMHDLPYGWTIPIGILFVISFPPLFGHEIVAILCGLVWGLWAGFGIVAAGTFIGEVGNFYAFKYCCAARGEKLEKTKLQYACLARVVREGGFKIALIARLSAIPGHFTTAVFSTCGMSIWTFAIAAILSLPKQFITVYLGVALEQSEDGTSSTRDTIIKDVVLGVTTLITIGAMWYIYHKMNQAKPHVIYDRRKARQAKLAMSTALGSLPYANPAVLESTASVVFNPTASDAEVPLTAAAGTRMYQQWDSQGRAVDRPVYAPQPQRPVPQRQLTGEGHTASQERAAGQRTSPLPPGAGYPYPYPTSQIPMQRVTTSPPRDPFADSARVDPQQAGVSYQRQAPPRGYGSPPPDVFRRPNAGPGPSTSPSHRPSQSQAQRIASPPPPPLRPPPASAPQTPTQATYFQPPSGVPPVPSVPATQPAYADPFSDPIAAMPNPYERSGVKSGTRAGHAAEPTDATFYTATGSDGGVHSRDVSEDSPYAVSAYDSGSNVARSGAGAGALGHGPPPAYSAAPP</sequence>
<evidence type="ECO:0000256" key="4">
    <source>
        <dbReference type="ARBA" id="ARBA00013533"/>
    </source>
</evidence>
<keyword evidence="7 11" id="KW-1133">Transmembrane helix</keyword>
<evidence type="ECO:0000256" key="3">
    <source>
        <dbReference type="ARBA" id="ARBA00008640"/>
    </source>
</evidence>
<feature type="domain" description="VTT" evidence="12">
    <location>
        <begin position="190"/>
        <end position="303"/>
    </location>
</feature>
<feature type="region of interest" description="Disordered" evidence="10">
    <location>
        <begin position="1"/>
        <end position="83"/>
    </location>
</feature>
<feature type="compositionally biased region" description="Pro residues" evidence="10">
    <location>
        <begin position="544"/>
        <end position="556"/>
    </location>
</feature>
<feature type="compositionally biased region" description="Pro residues" evidence="10">
    <location>
        <begin position="668"/>
        <end position="678"/>
    </location>
</feature>
<feature type="compositionally biased region" description="Basic and acidic residues" evidence="10">
    <location>
        <begin position="54"/>
        <end position="63"/>
    </location>
</feature>
<gene>
    <name evidence="13" type="ORF">BN946_scf184703.g3</name>
</gene>
<dbReference type="GO" id="GO:0000139">
    <property type="term" value="C:Golgi membrane"/>
    <property type="evidence" value="ECO:0007669"/>
    <property type="project" value="UniProtKB-SubCell"/>
</dbReference>
<feature type="transmembrane region" description="Helical" evidence="11">
    <location>
        <begin position="324"/>
        <end position="341"/>
    </location>
</feature>
<evidence type="ECO:0000256" key="9">
    <source>
        <dbReference type="ARBA" id="ARBA00023136"/>
    </source>
</evidence>
<feature type="region of interest" description="Disordered" evidence="10">
    <location>
        <begin position="422"/>
        <end position="678"/>
    </location>
</feature>
<evidence type="ECO:0000256" key="11">
    <source>
        <dbReference type="SAM" id="Phobius"/>
    </source>
</evidence>
<dbReference type="PANTHER" id="PTHR47549:SF2">
    <property type="entry name" value="GOLGI APPARATUS MEMBRANE PROTEIN TVP38"/>
    <property type="match status" value="1"/>
</dbReference>
<comment type="similarity">
    <text evidence="3">Belongs to the TVP38/TMEM64 family.</text>
</comment>
<evidence type="ECO:0000256" key="10">
    <source>
        <dbReference type="SAM" id="MobiDB-lite"/>
    </source>
</evidence>
<comment type="caution">
    <text evidence="13">The sequence shown here is derived from an EMBL/GenBank/DDBJ whole genome shotgun (WGS) entry which is preliminary data.</text>
</comment>
<evidence type="ECO:0000256" key="5">
    <source>
        <dbReference type="ARBA" id="ARBA00020673"/>
    </source>
</evidence>
<dbReference type="STRING" id="5643.A0A060SRI4"/>
<dbReference type="PANTHER" id="PTHR47549">
    <property type="entry name" value="GOLGI APPARATUS MEMBRANE PROTEIN TVP38-RELATED"/>
    <property type="match status" value="1"/>
</dbReference>
<dbReference type="AlphaFoldDB" id="A0A060SRI4"/>
<feature type="transmembrane region" description="Helical" evidence="11">
    <location>
        <begin position="130"/>
        <end position="150"/>
    </location>
</feature>
<evidence type="ECO:0000313" key="13">
    <source>
        <dbReference type="EMBL" id="CDO75073.1"/>
    </source>
</evidence>
<feature type="compositionally biased region" description="Polar residues" evidence="10">
    <location>
        <begin position="468"/>
        <end position="480"/>
    </location>
</feature>
<keyword evidence="14" id="KW-1185">Reference proteome</keyword>
<evidence type="ECO:0000256" key="8">
    <source>
        <dbReference type="ARBA" id="ARBA00023034"/>
    </source>
</evidence>
<proteinExistence type="inferred from homology"/>
<dbReference type="EMBL" id="CCBP010000238">
    <property type="protein sequence ID" value="CDO75073.1"/>
    <property type="molecule type" value="Genomic_DNA"/>
</dbReference>
<keyword evidence="8" id="KW-0333">Golgi apparatus</keyword>
<feature type="transmembrane region" description="Helical" evidence="11">
    <location>
        <begin position="170"/>
        <end position="188"/>
    </location>
</feature>
<feature type="compositionally biased region" description="Pro residues" evidence="10">
    <location>
        <begin position="455"/>
        <end position="466"/>
    </location>
</feature>
<feature type="compositionally biased region" description="Low complexity" evidence="10">
    <location>
        <begin position="1"/>
        <end position="15"/>
    </location>
</feature>
<keyword evidence="6 11" id="KW-0812">Transmembrane</keyword>
<evidence type="ECO:0000313" key="14">
    <source>
        <dbReference type="Proteomes" id="UP000029665"/>
    </source>
</evidence>
<dbReference type="InterPro" id="IPR051076">
    <property type="entry name" value="Golgi_membrane_TVP38/TMEM64"/>
</dbReference>
<protein>
    <recommendedName>
        <fullName evidence="4">Golgi apparatus membrane protein TVP38</fullName>
    </recommendedName>
    <alternativeName>
        <fullName evidence="5">Golgi apparatus membrane protein tvp38</fullName>
    </alternativeName>
</protein>
<dbReference type="InterPro" id="IPR032816">
    <property type="entry name" value="VTT_dom"/>
</dbReference>
<feature type="compositionally biased region" description="Low complexity" evidence="10">
    <location>
        <begin position="42"/>
        <end position="53"/>
    </location>
</feature>
<comment type="function">
    <text evidence="1">Golgi membrane protein involved in vesicular trafficking and spindle migration.</text>
</comment>
<name>A0A060SRI4_PYCCI</name>
<dbReference type="Pfam" id="PF09335">
    <property type="entry name" value="VTT_dom"/>
    <property type="match status" value="1"/>
</dbReference>
<feature type="transmembrane region" description="Helical" evidence="11">
    <location>
        <begin position="273"/>
        <end position="293"/>
    </location>
</feature>
<evidence type="ECO:0000256" key="6">
    <source>
        <dbReference type="ARBA" id="ARBA00022692"/>
    </source>
</evidence>
<dbReference type="OMA" id="YHKMNQA"/>
<dbReference type="OrthoDB" id="166803at2759"/>
<keyword evidence="9 11" id="KW-0472">Membrane</keyword>
<dbReference type="Proteomes" id="UP000029665">
    <property type="component" value="Unassembled WGS sequence"/>
</dbReference>
<comment type="subcellular location">
    <subcellularLocation>
        <location evidence="2">Golgi apparatus membrane</location>
        <topology evidence="2">Multi-pass membrane protein</topology>
    </subcellularLocation>
</comment>
<organism evidence="13 14">
    <name type="scientific">Pycnoporus cinnabarinus</name>
    <name type="common">Cinnabar-red polypore</name>
    <name type="synonym">Trametes cinnabarina</name>
    <dbReference type="NCBI Taxonomy" id="5643"/>
    <lineage>
        <taxon>Eukaryota</taxon>
        <taxon>Fungi</taxon>
        <taxon>Dikarya</taxon>
        <taxon>Basidiomycota</taxon>
        <taxon>Agaricomycotina</taxon>
        <taxon>Agaricomycetes</taxon>
        <taxon>Polyporales</taxon>
        <taxon>Polyporaceae</taxon>
        <taxon>Trametes</taxon>
    </lineage>
</organism>